<dbReference type="AlphaFoldDB" id="D3B0D1"/>
<dbReference type="RefSeq" id="XP_020436867.1">
    <property type="nucleotide sequence ID" value="XM_020572750.1"/>
</dbReference>
<accession>D3B0D1</accession>
<organism evidence="1 2">
    <name type="scientific">Heterostelium pallidum (strain ATCC 26659 / Pp 5 / PN500)</name>
    <name type="common">Cellular slime mold</name>
    <name type="synonym">Polysphondylium pallidum</name>
    <dbReference type="NCBI Taxonomy" id="670386"/>
    <lineage>
        <taxon>Eukaryota</taxon>
        <taxon>Amoebozoa</taxon>
        <taxon>Evosea</taxon>
        <taxon>Eumycetozoa</taxon>
        <taxon>Dictyostelia</taxon>
        <taxon>Acytosteliales</taxon>
        <taxon>Acytosteliaceae</taxon>
        <taxon>Heterostelium</taxon>
    </lineage>
</organism>
<comment type="caution">
    <text evidence="1">The sequence shown here is derived from an EMBL/GenBank/DDBJ whole genome shotgun (WGS) entry which is preliminary data.</text>
</comment>
<sequence>MSARVKQIGQRAFPTVKEMFANYVEIPKNSTSVPFWVVIREKCSSEKVYKYHSKGGQNRIVIQRESEEKLYNPVINENRFVRYFSNEKLTCPRPLYDDGEINSMLQLLSTNDKYSNDIKDVAIDLTNLLEKSRNK</sequence>
<name>D3B0D1_HETP5</name>
<gene>
    <name evidence="1" type="ORF">PPL_01747</name>
</gene>
<proteinExistence type="predicted"/>
<dbReference type="Proteomes" id="UP000001396">
    <property type="component" value="Unassembled WGS sequence"/>
</dbReference>
<dbReference type="InParanoid" id="D3B0D1"/>
<dbReference type="EMBL" id="ADBJ01000008">
    <property type="protein sequence ID" value="EFA84755.1"/>
    <property type="molecule type" value="Genomic_DNA"/>
</dbReference>
<protein>
    <submittedName>
        <fullName evidence="1">Uncharacterized protein</fullName>
    </submittedName>
</protein>
<evidence type="ECO:0000313" key="2">
    <source>
        <dbReference type="Proteomes" id="UP000001396"/>
    </source>
</evidence>
<dbReference type="GeneID" id="31357275"/>
<evidence type="ECO:0000313" key="1">
    <source>
        <dbReference type="EMBL" id="EFA84755.1"/>
    </source>
</evidence>
<reference evidence="1 2" key="1">
    <citation type="journal article" date="2011" name="Genome Res.">
        <title>Phylogeny-wide analysis of social amoeba genomes highlights ancient origins for complex intercellular communication.</title>
        <authorList>
            <person name="Heidel A.J."/>
            <person name="Lawal H.M."/>
            <person name="Felder M."/>
            <person name="Schilde C."/>
            <person name="Helps N.R."/>
            <person name="Tunggal B."/>
            <person name="Rivero F."/>
            <person name="John U."/>
            <person name="Schleicher M."/>
            <person name="Eichinger L."/>
            <person name="Platzer M."/>
            <person name="Noegel A.A."/>
            <person name="Schaap P."/>
            <person name="Gloeckner G."/>
        </authorList>
    </citation>
    <scope>NUCLEOTIDE SEQUENCE [LARGE SCALE GENOMIC DNA]</scope>
    <source>
        <strain evidence="2">ATCC 26659 / Pp 5 / PN500</strain>
    </source>
</reference>
<keyword evidence="2" id="KW-1185">Reference proteome</keyword>